<feature type="coiled-coil region" evidence="1">
    <location>
        <begin position="499"/>
        <end position="526"/>
    </location>
</feature>
<dbReference type="EMBL" id="QGMF01000283">
    <property type="protein sequence ID" value="TVY17159.1"/>
    <property type="molecule type" value="Genomic_DNA"/>
</dbReference>
<feature type="domain" description="Aminoglycoside phosphotransferase" evidence="2">
    <location>
        <begin position="59"/>
        <end position="340"/>
    </location>
</feature>
<evidence type="ECO:0000313" key="4">
    <source>
        <dbReference type="Proteomes" id="UP000469559"/>
    </source>
</evidence>
<dbReference type="Proteomes" id="UP000469559">
    <property type="component" value="Unassembled WGS sequence"/>
</dbReference>
<dbReference type="PANTHER" id="PTHR36091:SF2">
    <property type="entry name" value="AMINOGLYCOSIDE PHOSPHOTRANSFERASE DOMAIN-CONTAINING PROTEIN"/>
    <property type="match status" value="1"/>
</dbReference>
<dbReference type="InterPro" id="IPR002575">
    <property type="entry name" value="Aminoglycoside_PTrfase"/>
</dbReference>
<dbReference type="SUPFAM" id="SSF56112">
    <property type="entry name" value="Protein kinase-like (PK-like)"/>
    <property type="match status" value="1"/>
</dbReference>
<gene>
    <name evidence="3" type="primary">AIM9_7</name>
    <name evidence="3" type="ORF">LARI1_G006101</name>
</gene>
<sequence length="538" mass="60300">MLLIQPDLKYSEDIFNYTRGRFVCDEAYEMSQRHVRFNVNELARLAAQAVGAKSCISISKYPDGMYNKAMLLTMNNGTQVVAKVPNPNAGKPHFTTASEVATMDFARNILGTPVPKVFAWSSKAQENSVGAEYIIMEKVPGIELESVWPSMKIGDRLAVVKAIAGFQKSWTSVSFKKFGGLYYAQDVDERIGNELLYVDANGVEVTDAKFAIGPSTGRELIDNGRATINFDRGPWETLEEYHTAIGLREIACVGQLSRLPKSPITLCGPGTYQPTREKKLHALNCYLKLIKFLLPTDRSIASSHLWHGDLHVANIFVNPSNHTEIVGLIDWQSTELSPLYFHARQPHIIDYDGPPVHGLERPQPPKDTEQLDPNAKRHAKALYLQQSLCSLYNTLTHHQNPRLYAALEFQQTTSYLLLLLARNLLVDGEATYLLQVAELEATWDTLPSAKNSAYPFSFSTAECQAMEVDVEGVVRGMDAMRSIRESIGELFPEQGIVKADNYEEALDALEQMKDQVVEEFASSEQEKETWLKEWPFGT</sequence>
<proteinExistence type="predicted"/>
<keyword evidence="1" id="KW-0175">Coiled coil</keyword>
<dbReference type="InterPro" id="IPR011009">
    <property type="entry name" value="Kinase-like_dom_sf"/>
</dbReference>
<name>A0A8T9BF93_9HELO</name>
<evidence type="ECO:0000259" key="2">
    <source>
        <dbReference type="Pfam" id="PF01636"/>
    </source>
</evidence>
<dbReference type="AlphaFoldDB" id="A0A8T9BF93"/>
<reference evidence="3 4" key="1">
    <citation type="submission" date="2018-05" db="EMBL/GenBank/DDBJ databases">
        <title>Whole genome sequencing for identification of molecular markers to develop diagnostic detection tools for the regulated plant pathogen Lachnellula willkommii.</title>
        <authorList>
            <person name="Giroux E."/>
            <person name="Bilodeau G."/>
        </authorList>
    </citation>
    <scope>NUCLEOTIDE SEQUENCE [LARGE SCALE GENOMIC DNA]</scope>
    <source>
        <strain evidence="3 4">CBS 203.66</strain>
    </source>
</reference>
<keyword evidence="4" id="KW-1185">Reference proteome</keyword>
<dbReference type="PANTHER" id="PTHR36091">
    <property type="entry name" value="ALTERED INHERITANCE OF MITOCHONDRIA PROTEIN 9, MITOCHONDRIAL"/>
    <property type="match status" value="1"/>
</dbReference>
<organism evidence="3 4">
    <name type="scientific">Lachnellula arida</name>
    <dbReference type="NCBI Taxonomy" id="1316785"/>
    <lineage>
        <taxon>Eukaryota</taxon>
        <taxon>Fungi</taxon>
        <taxon>Dikarya</taxon>
        <taxon>Ascomycota</taxon>
        <taxon>Pezizomycotina</taxon>
        <taxon>Leotiomycetes</taxon>
        <taxon>Helotiales</taxon>
        <taxon>Lachnaceae</taxon>
        <taxon>Lachnellula</taxon>
    </lineage>
</organism>
<evidence type="ECO:0000313" key="3">
    <source>
        <dbReference type="EMBL" id="TVY17159.1"/>
    </source>
</evidence>
<dbReference type="Gene3D" id="3.90.1200.10">
    <property type="match status" value="1"/>
</dbReference>
<evidence type="ECO:0000256" key="1">
    <source>
        <dbReference type="SAM" id="Coils"/>
    </source>
</evidence>
<comment type="caution">
    <text evidence="3">The sequence shown here is derived from an EMBL/GenBank/DDBJ whole genome shotgun (WGS) entry which is preliminary data.</text>
</comment>
<protein>
    <submittedName>
        <fullName evidence="3">Altered inheritance of mitochondria protein</fullName>
    </submittedName>
</protein>
<dbReference type="OrthoDB" id="2906425at2759"/>
<accession>A0A8T9BF93</accession>
<dbReference type="Pfam" id="PF01636">
    <property type="entry name" value="APH"/>
    <property type="match status" value="1"/>
</dbReference>
<dbReference type="InterPro" id="IPR051035">
    <property type="entry name" value="Mito_inheritance_9"/>
</dbReference>
<dbReference type="GO" id="GO:0005739">
    <property type="term" value="C:mitochondrion"/>
    <property type="evidence" value="ECO:0007669"/>
    <property type="project" value="TreeGrafter"/>
</dbReference>